<evidence type="ECO:0000256" key="1">
    <source>
        <dbReference type="ARBA" id="ARBA00001625"/>
    </source>
</evidence>
<comment type="catalytic activity">
    <reaction evidence="1 4">
        <text>adenosine 3',5'-bisphosphate + H2O = AMP + phosphate</text>
        <dbReference type="Rhea" id="RHEA:10040"/>
        <dbReference type="ChEBI" id="CHEBI:15377"/>
        <dbReference type="ChEBI" id="CHEBI:43474"/>
        <dbReference type="ChEBI" id="CHEBI:58343"/>
        <dbReference type="ChEBI" id="CHEBI:456215"/>
        <dbReference type="EC" id="3.1.3.7"/>
    </reaction>
</comment>
<feature type="binding site" evidence="4">
    <location>
        <begin position="88"/>
        <end position="91"/>
    </location>
    <ligand>
        <name>substrate</name>
    </ligand>
</feature>
<comment type="function">
    <text evidence="4">Converts adenosine-3',5'-bisphosphate (PAP) to AMP.</text>
</comment>
<feature type="binding site" evidence="4">
    <location>
        <position position="86"/>
    </location>
    <ligand>
        <name>Mg(2+)</name>
        <dbReference type="ChEBI" id="CHEBI:18420"/>
        <label>2</label>
    </ligand>
</feature>
<feature type="binding site" evidence="4">
    <location>
        <position position="219"/>
    </location>
    <ligand>
        <name>Mg(2+)</name>
        <dbReference type="ChEBI" id="CHEBI:18420"/>
        <label>2</label>
    </ligand>
</feature>
<comment type="cofactor">
    <cofactor evidence="4 5">
        <name>Mg(2+)</name>
        <dbReference type="ChEBI" id="CHEBI:18420"/>
    </cofactor>
</comment>
<comment type="similarity">
    <text evidence="4">Belongs to the inositol monophosphatase superfamily. CysQ family.</text>
</comment>
<dbReference type="InterPro" id="IPR050725">
    <property type="entry name" value="CysQ/Inositol_MonoPase"/>
</dbReference>
<dbReference type="InterPro" id="IPR006240">
    <property type="entry name" value="CysQ"/>
</dbReference>
<gene>
    <name evidence="4" type="primary">cysQ</name>
    <name evidence="6" type="ORF">SAMN04487941_0214</name>
</gene>
<dbReference type="GO" id="GO:0000287">
    <property type="term" value="F:magnesium ion binding"/>
    <property type="evidence" value="ECO:0007669"/>
    <property type="project" value="UniProtKB-UniRule"/>
</dbReference>
<feature type="binding site" evidence="4">
    <location>
        <position position="66"/>
    </location>
    <ligand>
        <name>Mg(2+)</name>
        <dbReference type="ChEBI" id="CHEBI:18420"/>
        <label>1</label>
    </ligand>
</feature>
<dbReference type="PROSITE" id="PS00629">
    <property type="entry name" value="IMP_1"/>
    <property type="match status" value="1"/>
</dbReference>
<feature type="binding site" evidence="4">
    <location>
        <position position="89"/>
    </location>
    <ligand>
        <name>Mg(2+)</name>
        <dbReference type="ChEBI" id="CHEBI:18420"/>
        <label>2</label>
    </ligand>
</feature>
<dbReference type="HAMAP" id="MF_02095">
    <property type="entry name" value="CysQ"/>
    <property type="match status" value="1"/>
</dbReference>
<dbReference type="PANTHER" id="PTHR43028:SF5">
    <property type="entry name" value="3'(2'),5'-BISPHOSPHATE NUCLEOTIDASE 1"/>
    <property type="match status" value="1"/>
</dbReference>
<proteinExistence type="inferred from homology"/>
<evidence type="ECO:0000256" key="2">
    <source>
        <dbReference type="ARBA" id="ARBA00022723"/>
    </source>
</evidence>
<dbReference type="EMBL" id="FPCA01000001">
    <property type="protein sequence ID" value="SFU35782.1"/>
    <property type="molecule type" value="Genomic_DNA"/>
</dbReference>
<keyword evidence="4" id="KW-0472">Membrane</keyword>
<dbReference type="Proteomes" id="UP000182491">
    <property type="component" value="Unassembled WGS sequence"/>
</dbReference>
<keyword evidence="7" id="KW-1185">Reference proteome</keyword>
<keyword evidence="4" id="KW-1003">Cell membrane</keyword>
<feature type="binding site" evidence="5">
    <location>
        <position position="88"/>
    </location>
    <ligand>
        <name>Mg(2+)</name>
        <dbReference type="ChEBI" id="CHEBI:18420"/>
        <label>1</label>
        <note>catalytic</note>
    </ligand>
</feature>
<feature type="binding site" evidence="5">
    <location>
        <position position="89"/>
    </location>
    <ligand>
        <name>Mg(2+)</name>
        <dbReference type="ChEBI" id="CHEBI:18420"/>
        <label>1</label>
        <note>catalytic</note>
    </ligand>
</feature>
<organism evidence="6 7">
    <name type="scientific">Pontibacter akesuensis</name>
    <dbReference type="NCBI Taxonomy" id="388950"/>
    <lineage>
        <taxon>Bacteria</taxon>
        <taxon>Pseudomonadati</taxon>
        <taxon>Bacteroidota</taxon>
        <taxon>Cytophagia</taxon>
        <taxon>Cytophagales</taxon>
        <taxon>Hymenobacteraceae</taxon>
        <taxon>Pontibacter</taxon>
    </lineage>
</organism>
<feature type="binding site" evidence="4">
    <location>
        <position position="219"/>
    </location>
    <ligand>
        <name>substrate</name>
    </ligand>
</feature>
<protein>
    <recommendedName>
        <fullName evidence="4">3'(2'),5'-bisphosphate nucleotidase CysQ</fullName>
        <ecNumber evidence="4">3.1.3.7</ecNumber>
    </recommendedName>
    <alternativeName>
        <fullName evidence="4">3'(2'),5-bisphosphonucleoside 3'(2')-phosphohydrolase</fullName>
    </alternativeName>
    <alternativeName>
        <fullName evidence="4">3'-phosphoadenosine 5'-phosphate phosphatase</fullName>
        <shortName evidence="4">PAP phosphatase</shortName>
    </alternativeName>
</protein>
<dbReference type="GO" id="GO:0005886">
    <property type="term" value="C:plasma membrane"/>
    <property type="evidence" value="ECO:0007669"/>
    <property type="project" value="UniProtKB-SubCell"/>
</dbReference>
<dbReference type="Pfam" id="PF00459">
    <property type="entry name" value="Inositol_P"/>
    <property type="match status" value="1"/>
</dbReference>
<dbReference type="Gene3D" id="3.30.540.10">
    <property type="entry name" value="Fructose-1,6-Bisphosphatase, subunit A, domain 1"/>
    <property type="match status" value="1"/>
</dbReference>
<dbReference type="CDD" id="cd01638">
    <property type="entry name" value="CysQ"/>
    <property type="match status" value="1"/>
</dbReference>
<dbReference type="InterPro" id="IPR000760">
    <property type="entry name" value="Inositol_monophosphatase-like"/>
</dbReference>
<dbReference type="EC" id="3.1.3.7" evidence="4"/>
<dbReference type="Gene3D" id="3.40.190.80">
    <property type="match status" value="1"/>
</dbReference>
<dbReference type="GO" id="GO:0008441">
    <property type="term" value="F:3'(2'),5'-bisphosphate nucleotidase activity"/>
    <property type="evidence" value="ECO:0007669"/>
    <property type="project" value="UniProtKB-UniRule"/>
</dbReference>
<reference evidence="7" key="1">
    <citation type="submission" date="2016-10" db="EMBL/GenBank/DDBJ databases">
        <authorList>
            <person name="Varghese N."/>
        </authorList>
    </citation>
    <scope>NUCLEOTIDE SEQUENCE [LARGE SCALE GENOMIC DNA]</scope>
    <source>
        <strain evidence="7">DSM 18820</strain>
    </source>
</reference>
<keyword evidence="4" id="KW-0378">Hydrolase</keyword>
<dbReference type="InterPro" id="IPR020583">
    <property type="entry name" value="Inositol_monoP_metal-BS"/>
</dbReference>
<evidence type="ECO:0000256" key="3">
    <source>
        <dbReference type="ARBA" id="ARBA00022842"/>
    </source>
</evidence>
<dbReference type="NCBIfam" id="TIGR01331">
    <property type="entry name" value="bisphos_cysQ"/>
    <property type="match status" value="1"/>
</dbReference>
<feature type="binding site" evidence="5">
    <location>
        <position position="66"/>
    </location>
    <ligand>
        <name>Mg(2+)</name>
        <dbReference type="ChEBI" id="CHEBI:18420"/>
        <label>1</label>
        <note>catalytic</note>
    </ligand>
</feature>
<dbReference type="GO" id="GO:0050427">
    <property type="term" value="P:3'-phosphoadenosine 5'-phosphosulfate metabolic process"/>
    <property type="evidence" value="ECO:0007669"/>
    <property type="project" value="TreeGrafter"/>
</dbReference>
<feature type="binding site" evidence="4">
    <location>
        <position position="86"/>
    </location>
    <ligand>
        <name>Mg(2+)</name>
        <dbReference type="ChEBI" id="CHEBI:18420"/>
        <label>1</label>
    </ligand>
</feature>
<feature type="binding site" evidence="4">
    <location>
        <position position="88"/>
    </location>
    <ligand>
        <name>Mg(2+)</name>
        <dbReference type="ChEBI" id="CHEBI:18420"/>
        <label>1</label>
    </ligand>
</feature>
<dbReference type="PANTHER" id="PTHR43028">
    <property type="entry name" value="3'(2'),5'-BISPHOSPHATE NUCLEOTIDASE 1"/>
    <property type="match status" value="1"/>
</dbReference>
<evidence type="ECO:0000256" key="5">
    <source>
        <dbReference type="PIRSR" id="PIRSR600760-2"/>
    </source>
</evidence>
<comment type="subcellular location">
    <subcellularLocation>
        <location evidence="4">Cell membrane</location>
        <topology evidence="4">Peripheral membrane protein</topology>
        <orientation evidence="4">Cytoplasmic side</orientation>
    </subcellularLocation>
</comment>
<accession>A0A1I7FHU5</accession>
<keyword evidence="3 4" id="KW-0460">Magnesium</keyword>
<dbReference type="SUPFAM" id="SSF56655">
    <property type="entry name" value="Carbohydrate phosphatase"/>
    <property type="match status" value="1"/>
</dbReference>
<feature type="binding site" evidence="5">
    <location>
        <position position="86"/>
    </location>
    <ligand>
        <name>Mg(2+)</name>
        <dbReference type="ChEBI" id="CHEBI:18420"/>
        <label>1</label>
        <note>catalytic</note>
    </ligand>
</feature>
<dbReference type="RefSeq" id="WP_068839210.1">
    <property type="nucleotide sequence ID" value="NZ_BMXC01000001.1"/>
</dbReference>
<feature type="binding site" evidence="5">
    <location>
        <position position="219"/>
    </location>
    <ligand>
        <name>Mg(2+)</name>
        <dbReference type="ChEBI" id="CHEBI:18420"/>
        <label>1</label>
        <note>catalytic</note>
    </ligand>
</feature>
<dbReference type="AlphaFoldDB" id="A0A1I7FHU5"/>
<dbReference type="STRING" id="388950.GCA_001611675_03352"/>
<keyword evidence="2 4" id="KW-0479">Metal-binding</keyword>
<sequence>MDISELVQIAREAALKAGEAILKVYASGDFDVNLKTDDSPLTKADKAAHSIITAYLQKTGLPILSEEGAQTDFQERTKWPLYWLVDPLDGTKEFIKRNGEFTVNIALMQDNIPVAGVIFAPVPQVLYYGSKETKVYKEAAGKKVLLHPLQEKLSIEALLQKDEVIVVASRSHLSPETEQFIHQFKNVRLETMGSSFKLMLLAENKADIYPRFAPTMEWDTAAGHAILRAVNRSVYQADLQHDLEYNKPNLLNPSFVAY</sequence>
<evidence type="ECO:0000256" key="4">
    <source>
        <dbReference type="HAMAP-Rule" id="MF_02095"/>
    </source>
</evidence>
<evidence type="ECO:0000313" key="6">
    <source>
        <dbReference type="EMBL" id="SFU35782.1"/>
    </source>
</evidence>
<dbReference type="OrthoDB" id="9772456at2"/>
<evidence type="ECO:0000313" key="7">
    <source>
        <dbReference type="Proteomes" id="UP000182491"/>
    </source>
</evidence>
<dbReference type="GO" id="GO:0000103">
    <property type="term" value="P:sulfate assimilation"/>
    <property type="evidence" value="ECO:0007669"/>
    <property type="project" value="TreeGrafter"/>
</dbReference>
<name>A0A1I7FHU5_9BACT</name>
<feature type="binding site" evidence="4">
    <location>
        <position position="66"/>
    </location>
    <ligand>
        <name>substrate</name>
    </ligand>
</feature>